<dbReference type="EMBL" id="JABXIY010000032">
    <property type="protein sequence ID" value="NVK97739.1"/>
    <property type="molecule type" value="Genomic_DNA"/>
</dbReference>
<feature type="domain" description="Aminoacyl-transfer RNA synthetases class-II family profile" evidence="8">
    <location>
        <begin position="144"/>
        <end position="561"/>
    </location>
</feature>
<dbReference type="GO" id="GO:0003676">
    <property type="term" value="F:nucleic acid binding"/>
    <property type="evidence" value="ECO:0007669"/>
    <property type="project" value="InterPro"/>
</dbReference>
<dbReference type="Pfam" id="PF00152">
    <property type="entry name" value="tRNA-synt_2"/>
    <property type="match status" value="1"/>
</dbReference>
<feature type="binding site" evidence="7">
    <location>
        <position position="175"/>
    </location>
    <ligand>
        <name>L-aspartate</name>
        <dbReference type="ChEBI" id="CHEBI:29991"/>
    </ligand>
</feature>
<feature type="binding site" evidence="7">
    <location>
        <position position="495"/>
    </location>
    <ligand>
        <name>L-aspartate</name>
        <dbReference type="ChEBI" id="CHEBI:29991"/>
    </ligand>
</feature>
<dbReference type="InterPro" id="IPR004115">
    <property type="entry name" value="GAD-like_sf"/>
</dbReference>
<dbReference type="GO" id="GO:0005524">
    <property type="term" value="F:ATP binding"/>
    <property type="evidence" value="ECO:0007669"/>
    <property type="project" value="UniProtKB-UniRule"/>
</dbReference>
<keyword evidence="5 7" id="KW-0648">Protein biosynthesis</keyword>
<keyword evidence="4 7" id="KW-0067">ATP-binding</keyword>
<dbReference type="OMA" id="LCGWVDR"/>
<dbReference type="GO" id="GO:0050560">
    <property type="term" value="F:aspartate-tRNA(Asn) ligase activity"/>
    <property type="evidence" value="ECO:0007669"/>
    <property type="project" value="UniProtKB-EC"/>
</dbReference>
<sequence length="593" mass="66354">MHAYRSHTCAALTAANVGETVRLSGWVHRVRDHGGVLFIDLRDHYGVTQVLCDGDSAAFAALEKVRSEWCIRIDGTVKARDADLVNPKLPTGEIEVYVRELEVLGRAEELPLMVFGDQEYPEETRLRYRYLDLRREAMQANMTLRSDVVASMRRRMWDKGFREYQTPIITASSPEGARDFLVPSRLHPGRFYALPQAPQQFKQLIMVSGFDKYFQIAPCFRDEDPRADRSPTDFYQLDLEMSFVTQQDVFDTIAPVLAGVFEEFGGGRKVDAPQDWPQIAYADAAKWYGTDKPDLRNPIKMQDCSEHFRGSGFAIFAKLLEQEGTEIRAIPAPTGGSRKFCDRMNAFAQKEGLPGMGYIFWRDQGEGLEAAGPLAKNIGPERTEAIRQQLGLGVGDAAFFLGGKPKSFEKVAGKARDVIGAELGLTETDRFAFAWIVDFPIYERDEETGEIDFEHNPFSMPQGGMEALNGDPMAVRGYQYDLACNGYELVSGAIRNHKPEIMLKAFELAGYGADEVKARFGALFNAFHYGAPPHGGCAAGIDRIVMLLADEANIREVMMFPMNQRAEDLMMQAPSEPSSDQLMELGLRVILQD</sequence>
<evidence type="ECO:0000259" key="8">
    <source>
        <dbReference type="PROSITE" id="PS50862"/>
    </source>
</evidence>
<keyword evidence="7" id="KW-0963">Cytoplasm</keyword>
<dbReference type="HAMAP" id="MF_00044">
    <property type="entry name" value="Asp_tRNA_synth_type1"/>
    <property type="match status" value="1"/>
</dbReference>
<feature type="binding site" evidence="7">
    <location>
        <position position="455"/>
    </location>
    <ligand>
        <name>L-aspartate</name>
        <dbReference type="ChEBI" id="CHEBI:29991"/>
    </ligand>
</feature>
<dbReference type="PANTHER" id="PTHR22594:SF5">
    <property type="entry name" value="ASPARTATE--TRNA LIGASE, MITOCHONDRIAL"/>
    <property type="match status" value="1"/>
</dbReference>
<dbReference type="InterPro" id="IPR047089">
    <property type="entry name" value="Asp-tRNA-ligase_1_N"/>
</dbReference>
<dbReference type="Gene3D" id="3.30.1360.30">
    <property type="entry name" value="GAD-like domain"/>
    <property type="match status" value="1"/>
</dbReference>
<dbReference type="CDD" id="cd04317">
    <property type="entry name" value="EcAspRS_like_N"/>
    <property type="match status" value="1"/>
</dbReference>
<evidence type="ECO:0000256" key="1">
    <source>
        <dbReference type="ARBA" id="ARBA00006303"/>
    </source>
</evidence>
<dbReference type="Pfam" id="PF01336">
    <property type="entry name" value="tRNA_anti-codon"/>
    <property type="match status" value="1"/>
</dbReference>
<feature type="binding site" evidence="7">
    <location>
        <begin position="221"/>
        <end position="223"/>
    </location>
    <ligand>
        <name>ATP</name>
        <dbReference type="ChEBI" id="CHEBI:30616"/>
    </ligand>
</feature>
<evidence type="ECO:0000313" key="10">
    <source>
        <dbReference type="Proteomes" id="UP000565723"/>
    </source>
</evidence>
<dbReference type="PRINTS" id="PR01042">
    <property type="entry name" value="TRNASYNTHASP"/>
</dbReference>
<dbReference type="PANTHER" id="PTHR22594">
    <property type="entry name" value="ASPARTYL/LYSYL-TRNA SYNTHETASE"/>
    <property type="match status" value="1"/>
</dbReference>
<dbReference type="InterPro" id="IPR012340">
    <property type="entry name" value="NA-bd_OB-fold"/>
</dbReference>
<comment type="subcellular location">
    <subcellularLocation>
        <location evidence="7">Cytoplasm</location>
    </subcellularLocation>
</comment>
<comment type="caution">
    <text evidence="7">Lacks conserved residue(s) required for the propagation of feature annotation.</text>
</comment>
<dbReference type="Proteomes" id="UP000565723">
    <property type="component" value="Unassembled WGS sequence"/>
</dbReference>
<reference evidence="9 10" key="1">
    <citation type="journal article" date="2020" name="Proc. Natl. Acad. Sci. U.S.A.">
        <title>Ecological drivers of bacterial community assembly in synthetic phycospheres.</title>
        <authorList>
            <person name="Fu H."/>
            <person name="Uchimiya M."/>
            <person name="Gore J."/>
            <person name="Moran M.A."/>
        </authorList>
    </citation>
    <scope>NUCLEOTIDE SEQUENCE [LARGE SCALE GENOMIC DNA]</scope>
    <source>
        <strain evidence="9">HF-Din03</strain>
    </source>
</reference>
<dbReference type="InterPro" id="IPR004365">
    <property type="entry name" value="NA-bd_OB_tRNA"/>
</dbReference>
<evidence type="ECO:0000256" key="5">
    <source>
        <dbReference type="ARBA" id="ARBA00022917"/>
    </source>
</evidence>
<keyword evidence="3 7" id="KW-0547">Nucleotide-binding</keyword>
<dbReference type="GO" id="GO:0006422">
    <property type="term" value="P:aspartyl-tRNA aminoacylation"/>
    <property type="evidence" value="ECO:0007669"/>
    <property type="project" value="UniProtKB-UniRule"/>
</dbReference>
<evidence type="ECO:0000256" key="7">
    <source>
        <dbReference type="HAMAP-Rule" id="MF_00044"/>
    </source>
</evidence>
<comment type="catalytic activity">
    <reaction evidence="7">
        <text>tRNA(Asx) + L-aspartate + ATP = L-aspartyl-tRNA(Asx) + AMP + diphosphate</text>
        <dbReference type="Rhea" id="RHEA:18349"/>
        <dbReference type="Rhea" id="RHEA-COMP:9710"/>
        <dbReference type="Rhea" id="RHEA-COMP:9711"/>
        <dbReference type="ChEBI" id="CHEBI:29991"/>
        <dbReference type="ChEBI" id="CHEBI:30616"/>
        <dbReference type="ChEBI" id="CHEBI:33019"/>
        <dbReference type="ChEBI" id="CHEBI:78442"/>
        <dbReference type="ChEBI" id="CHEBI:78516"/>
        <dbReference type="ChEBI" id="CHEBI:456215"/>
        <dbReference type="EC" id="6.1.1.23"/>
    </reaction>
</comment>
<comment type="function">
    <text evidence="7">Aspartyl-tRNA synthetase with relaxed tRNA specificity since it is able to aspartylate not only its cognate tRNA(Asp) but also tRNA(Asn). Reaction proceeds in two steps: L-aspartate is first activated by ATP to form Asp-AMP and then transferred to the acceptor end of tRNA(Asp/Asn).</text>
</comment>
<gene>
    <name evidence="7 9" type="primary">aspS</name>
    <name evidence="9" type="ORF">HW564_12475</name>
</gene>
<evidence type="ECO:0000256" key="2">
    <source>
        <dbReference type="ARBA" id="ARBA00022598"/>
    </source>
</evidence>
<evidence type="ECO:0000256" key="4">
    <source>
        <dbReference type="ARBA" id="ARBA00022840"/>
    </source>
</evidence>
<dbReference type="Gene3D" id="2.40.50.140">
    <property type="entry name" value="Nucleic acid-binding proteins"/>
    <property type="match status" value="1"/>
</dbReference>
<accession>A0A850LJ10</accession>
<dbReference type="SMR" id="A0A850LJ10"/>
<feature type="binding site" evidence="7">
    <location>
        <position position="221"/>
    </location>
    <ligand>
        <name>L-aspartate</name>
        <dbReference type="ChEBI" id="CHEBI:29991"/>
    </ligand>
</feature>
<evidence type="ECO:0000256" key="6">
    <source>
        <dbReference type="ARBA" id="ARBA00023146"/>
    </source>
</evidence>
<dbReference type="PROSITE" id="PS50862">
    <property type="entry name" value="AA_TRNA_LIGASE_II"/>
    <property type="match status" value="1"/>
</dbReference>
<feature type="region of interest" description="Aspartate" evidence="7">
    <location>
        <begin position="199"/>
        <end position="202"/>
    </location>
</feature>
<feature type="site" description="Important for tRNA non-discrimination" evidence="7">
    <location>
        <position position="33"/>
    </location>
</feature>
<dbReference type="Gene3D" id="3.30.930.10">
    <property type="entry name" value="Bira Bifunctional Protein, Domain 2"/>
    <property type="match status" value="1"/>
</dbReference>
<name>A0A850LJ10_9RHOB</name>
<protein>
    <recommendedName>
        <fullName evidence="7">Aspartate--tRNA(Asp/Asn) ligase</fullName>
        <ecNumber evidence="7">6.1.1.23</ecNumber>
    </recommendedName>
    <alternativeName>
        <fullName evidence="7">Aspartyl-tRNA synthetase</fullName>
        <shortName evidence="7">AspRS</shortName>
    </alternativeName>
    <alternativeName>
        <fullName evidence="7">Non-discriminating aspartyl-tRNA synthetase</fullName>
        <shortName evidence="7">ND-AspRS</shortName>
    </alternativeName>
</protein>
<dbReference type="InterPro" id="IPR004364">
    <property type="entry name" value="Aa-tRNA-synt_II"/>
</dbReference>
<dbReference type="GO" id="GO:0005737">
    <property type="term" value="C:cytoplasm"/>
    <property type="evidence" value="ECO:0007669"/>
    <property type="project" value="UniProtKB-SubCell"/>
</dbReference>
<dbReference type="NCBIfam" id="NF001750">
    <property type="entry name" value="PRK00476.1"/>
    <property type="match status" value="1"/>
</dbReference>
<dbReference type="InterPro" id="IPR002312">
    <property type="entry name" value="Asp/Asn-tRNA-synth_IIb"/>
</dbReference>
<dbReference type="EC" id="6.1.1.23" evidence="7"/>
<dbReference type="InterPro" id="IPR004524">
    <property type="entry name" value="Asp-tRNA-ligase_1"/>
</dbReference>
<dbReference type="InterPro" id="IPR006195">
    <property type="entry name" value="aa-tRNA-synth_II"/>
</dbReference>
<dbReference type="RefSeq" id="WP_011046675.1">
    <property type="nucleotide sequence ID" value="NZ_CP076685.1"/>
</dbReference>
<organism evidence="9 10">
    <name type="scientific">Ruegeria pomeroyi</name>
    <dbReference type="NCBI Taxonomy" id="89184"/>
    <lineage>
        <taxon>Bacteria</taxon>
        <taxon>Pseudomonadati</taxon>
        <taxon>Pseudomonadota</taxon>
        <taxon>Alphaproteobacteria</taxon>
        <taxon>Rhodobacterales</taxon>
        <taxon>Roseobacteraceae</taxon>
        <taxon>Ruegeria</taxon>
    </lineage>
</organism>
<evidence type="ECO:0000313" key="9">
    <source>
        <dbReference type="EMBL" id="NVK97739.1"/>
    </source>
</evidence>
<keyword evidence="6 7" id="KW-0030">Aminoacyl-tRNA synthetase</keyword>
<dbReference type="AlphaFoldDB" id="A0A850LJ10"/>
<proteinExistence type="inferred from homology"/>
<comment type="similarity">
    <text evidence="1 7">Belongs to the class-II aminoacyl-tRNA synthetase family. Type 1 subfamily.</text>
</comment>
<dbReference type="SUPFAM" id="SSF50249">
    <property type="entry name" value="Nucleic acid-binding proteins"/>
    <property type="match status" value="1"/>
</dbReference>
<comment type="caution">
    <text evidence="9">The sequence shown here is derived from an EMBL/GenBank/DDBJ whole genome shotgun (WGS) entry which is preliminary data.</text>
</comment>
<dbReference type="SUPFAM" id="SSF55261">
    <property type="entry name" value="GAD domain-like"/>
    <property type="match status" value="1"/>
</dbReference>
<evidence type="ECO:0000256" key="3">
    <source>
        <dbReference type="ARBA" id="ARBA00022741"/>
    </source>
</evidence>
<feature type="binding site" evidence="7">
    <location>
        <begin position="540"/>
        <end position="543"/>
    </location>
    <ligand>
        <name>ATP</name>
        <dbReference type="ChEBI" id="CHEBI:30616"/>
    </ligand>
</feature>
<comment type="subunit">
    <text evidence="7">Homodimer.</text>
</comment>
<dbReference type="Pfam" id="PF02938">
    <property type="entry name" value="GAD"/>
    <property type="match status" value="1"/>
</dbReference>
<dbReference type="NCBIfam" id="TIGR00459">
    <property type="entry name" value="aspS_bact"/>
    <property type="match status" value="1"/>
</dbReference>
<dbReference type="SUPFAM" id="SSF55681">
    <property type="entry name" value="Class II aaRS and biotin synthetases"/>
    <property type="match status" value="1"/>
</dbReference>
<feature type="binding site" evidence="7">
    <location>
        <position position="488"/>
    </location>
    <ligand>
        <name>ATP</name>
        <dbReference type="ChEBI" id="CHEBI:30616"/>
    </ligand>
</feature>
<dbReference type="GO" id="GO:0004815">
    <property type="term" value="F:aspartate-tRNA ligase activity"/>
    <property type="evidence" value="ECO:0007669"/>
    <property type="project" value="UniProtKB-UniRule"/>
</dbReference>
<keyword evidence="2 7" id="KW-0436">Ligase</keyword>
<dbReference type="InterPro" id="IPR045864">
    <property type="entry name" value="aa-tRNA-synth_II/BPL/LPL"/>
</dbReference>
<dbReference type="InterPro" id="IPR029351">
    <property type="entry name" value="GAD_dom"/>
</dbReference>